<reference evidence="2 3" key="1">
    <citation type="submission" date="2008-08" db="EMBL/GenBank/DDBJ databases">
        <authorList>
            <person name="Madupu R."/>
            <person name="Durkin A.S."/>
            <person name="Torralba M."/>
            <person name="Methe B."/>
            <person name="Sutton G.G."/>
            <person name="Strausberg R.L."/>
            <person name="Nelson K.E."/>
        </authorList>
    </citation>
    <scope>NUCLEOTIDE SEQUENCE [LARGE SCALE GENOMIC DNA]</scope>
    <source>
        <strain evidence="2 3">RM3267</strain>
    </source>
</reference>
<keyword evidence="1" id="KW-0472">Membrane</keyword>
<keyword evidence="1" id="KW-1133">Transmembrane helix</keyword>
<evidence type="ECO:0000313" key="2">
    <source>
        <dbReference type="EMBL" id="EEF13709.1"/>
    </source>
</evidence>
<organism evidence="2 3">
    <name type="scientific">Campylobacter rectus RM3267</name>
    <dbReference type="NCBI Taxonomy" id="553218"/>
    <lineage>
        <taxon>Bacteria</taxon>
        <taxon>Pseudomonadati</taxon>
        <taxon>Campylobacterota</taxon>
        <taxon>Epsilonproteobacteria</taxon>
        <taxon>Campylobacterales</taxon>
        <taxon>Campylobacteraceae</taxon>
        <taxon>Campylobacter</taxon>
    </lineage>
</organism>
<dbReference type="AlphaFoldDB" id="B9D2Q4"/>
<evidence type="ECO:0000256" key="1">
    <source>
        <dbReference type="SAM" id="Phobius"/>
    </source>
</evidence>
<protein>
    <submittedName>
        <fullName evidence="2">Uncharacterized protein</fullName>
    </submittedName>
</protein>
<dbReference type="STRING" id="553218.CAMRE0001_0998"/>
<dbReference type="EMBL" id="ACFU01000015">
    <property type="protein sequence ID" value="EEF13709.1"/>
    <property type="molecule type" value="Genomic_DNA"/>
</dbReference>
<feature type="transmembrane region" description="Helical" evidence="1">
    <location>
        <begin position="6"/>
        <end position="28"/>
    </location>
</feature>
<evidence type="ECO:0000313" key="3">
    <source>
        <dbReference type="Proteomes" id="UP000003082"/>
    </source>
</evidence>
<name>B9D2Q4_CAMRE</name>
<comment type="caution">
    <text evidence="2">The sequence shown here is derived from an EMBL/GenBank/DDBJ whole genome shotgun (WGS) entry which is preliminary data.</text>
</comment>
<accession>B9D2Q4</accession>
<gene>
    <name evidence="2" type="ORF">CAMRE0001_0998</name>
</gene>
<keyword evidence="1" id="KW-0812">Transmembrane</keyword>
<proteinExistence type="predicted"/>
<sequence>MTNLFLLFFYLASFFISAFLGSFWLAFFRPRLYRLRRSEANSTKIFRLKRSLSLCKIGFRGAVFCPHYRLNALCRYAKSAKDKNAVKKRDERL</sequence>
<keyword evidence="3" id="KW-1185">Reference proteome</keyword>
<dbReference type="Proteomes" id="UP000003082">
    <property type="component" value="Unassembled WGS sequence"/>
</dbReference>